<evidence type="ECO:0000313" key="6">
    <source>
        <dbReference type="Proteomes" id="UP001418222"/>
    </source>
</evidence>
<keyword evidence="2" id="KW-0175">Coiled coil</keyword>
<dbReference type="InterPro" id="IPR008978">
    <property type="entry name" value="HSP20-like_chaperone"/>
</dbReference>
<protein>
    <recommendedName>
        <fullName evidence="1">Co-chaperone protein p23</fullName>
    </recommendedName>
</protein>
<feature type="coiled-coil region" evidence="2">
    <location>
        <begin position="413"/>
        <end position="447"/>
    </location>
</feature>
<comment type="function">
    <text evidence="1">Acts as a co-chaperone for HSP90.</text>
</comment>
<sequence>MAATLDAFPGVIGPDNNWYDVKMELYGKVDVETNKLNSGDRSIFCVIEKEEKCWWKKLLCGDGKLPHYVKVDWDKWVDEDEDDLSAPSEDQFGGMDFSKFGNMGGMDEDDGLDDHFDCGFKFPLLWEAAEIFEHYGVVPGQLAPNSMVAICSFIAYLRAERIEFSLKVFRKIFSVRSITPTGDPEYKGIIYFYCRGMKVVGLPNKIHNWTSRYLIFEGDLGFLHTSPQLRADADFKSVRLNDAETAIVKFLDGARLDVDYYIPLLPGLYTVSRQETTLAVPANLPVAPAGQTPTQGERRKEIAKKRREDGDPAAGYSSDGSFDIAGFGEKQKDLRGNPMIHWHEKKKYVRLSTALPSWRSPRPSRHAHVALSALYGKQNLRDLQGVAPDDLPLLAAQASANAAVTNHFLGRLTRELLRDNARHRKESDSLKERNKRLGAKVNQYKEDKAIAYEVTNPDFQKAMFPFVRESVEVALERVISDGYAKAGVDSIPFLKLFPELKDKVAEFEQADKGKAVAEDDEEESADEEVASSQQQGGQSDQSANSSSGESSSRTEPSAASHSDDSSNSDSGGYSPIVDVDGSSPEKPADKKQRIE</sequence>
<feature type="compositionally biased region" description="Low complexity" evidence="3">
    <location>
        <begin position="530"/>
        <end position="570"/>
    </location>
</feature>
<organism evidence="5 6">
    <name type="scientific">Platanthera zijinensis</name>
    <dbReference type="NCBI Taxonomy" id="2320716"/>
    <lineage>
        <taxon>Eukaryota</taxon>
        <taxon>Viridiplantae</taxon>
        <taxon>Streptophyta</taxon>
        <taxon>Embryophyta</taxon>
        <taxon>Tracheophyta</taxon>
        <taxon>Spermatophyta</taxon>
        <taxon>Magnoliopsida</taxon>
        <taxon>Liliopsida</taxon>
        <taxon>Asparagales</taxon>
        <taxon>Orchidaceae</taxon>
        <taxon>Orchidoideae</taxon>
        <taxon>Orchideae</taxon>
        <taxon>Orchidinae</taxon>
        <taxon>Platanthera</taxon>
    </lineage>
</organism>
<feature type="domain" description="Transposase (putative) gypsy type" evidence="4">
    <location>
        <begin position="114"/>
        <end position="176"/>
    </location>
</feature>
<evidence type="ECO:0000256" key="3">
    <source>
        <dbReference type="SAM" id="MobiDB-lite"/>
    </source>
</evidence>
<name>A0AAP0BHL5_9ASPA</name>
<dbReference type="PANTHER" id="PTHR22932">
    <property type="entry name" value="TELOMERASE-BINDING PROTEIN P23 HSP90 CO-CHAPERONE"/>
    <property type="match status" value="1"/>
</dbReference>
<feature type="compositionally biased region" description="Basic and acidic residues" evidence="3">
    <location>
        <begin position="296"/>
        <end position="310"/>
    </location>
</feature>
<feature type="compositionally biased region" description="Acidic residues" evidence="3">
    <location>
        <begin position="518"/>
        <end position="529"/>
    </location>
</feature>
<dbReference type="GO" id="GO:0006457">
    <property type="term" value="P:protein folding"/>
    <property type="evidence" value="ECO:0007669"/>
    <property type="project" value="TreeGrafter"/>
</dbReference>
<gene>
    <name evidence="5" type="ORF">KSP39_PZI011622</name>
</gene>
<keyword evidence="1" id="KW-0143">Chaperone</keyword>
<feature type="compositionally biased region" description="Basic and acidic residues" evidence="3">
    <location>
        <begin position="586"/>
        <end position="595"/>
    </location>
</feature>
<dbReference type="GO" id="GO:0051131">
    <property type="term" value="P:chaperone-mediated protein complex assembly"/>
    <property type="evidence" value="ECO:0007669"/>
    <property type="project" value="TreeGrafter"/>
</dbReference>
<dbReference type="Pfam" id="PF04195">
    <property type="entry name" value="Transposase_28"/>
    <property type="match status" value="1"/>
</dbReference>
<evidence type="ECO:0000313" key="5">
    <source>
        <dbReference type="EMBL" id="KAK8939233.1"/>
    </source>
</evidence>
<dbReference type="Gene3D" id="2.60.40.790">
    <property type="match status" value="1"/>
</dbReference>
<reference evidence="5 6" key="1">
    <citation type="journal article" date="2022" name="Nat. Plants">
        <title>Genomes of leafy and leafless Platanthera orchids illuminate the evolution of mycoheterotrophy.</title>
        <authorList>
            <person name="Li M.H."/>
            <person name="Liu K.W."/>
            <person name="Li Z."/>
            <person name="Lu H.C."/>
            <person name="Ye Q.L."/>
            <person name="Zhang D."/>
            <person name="Wang J.Y."/>
            <person name="Li Y.F."/>
            <person name="Zhong Z.M."/>
            <person name="Liu X."/>
            <person name="Yu X."/>
            <person name="Liu D.K."/>
            <person name="Tu X.D."/>
            <person name="Liu B."/>
            <person name="Hao Y."/>
            <person name="Liao X.Y."/>
            <person name="Jiang Y.T."/>
            <person name="Sun W.H."/>
            <person name="Chen J."/>
            <person name="Chen Y.Q."/>
            <person name="Ai Y."/>
            <person name="Zhai J.W."/>
            <person name="Wu S.S."/>
            <person name="Zhou Z."/>
            <person name="Hsiao Y.Y."/>
            <person name="Wu W.L."/>
            <person name="Chen Y.Y."/>
            <person name="Lin Y.F."/>
            <person name="Hsu J.L."/>
            <person name="Li C.Y."/>
            <person name="Wang Z.W."/>
            <person name="Zhao X."/>
            <person name="Zhong W.Y."/>
            <person name="Ma X.K."/>
            <person name="Ma L."/>
            <person name="Huang J."/>
            <person name="Chen G.Z."/>
            <person name="Huang M.Z."/>
            <person name="Huang L."/>
            <person name="Peng D.H."/>
            <person name="Luo Y.B."/>
            <person name="Zou S.Q."/>
            <person name="Chen S.P."/>
            <person name="Lan S."/>
            <person name="Tsai W.C."/>
            <person name="Van de Peer Y."/>
            <person name="Liu Z.J."/>
        </authorList>
    </citation>
    <scope>NUCLEOTIDE SEQUENCE [LARGE SCALE GENOMIC DNA]</scope>
    <source>
        <strain evidence="5">Lor287</strain>
    </source>
</reference>
<dbReference type="PANTHER" id="PTHR22932:SF22">
    <property type="entry name" value="CO-CHAPERONE PROTEIN P23"/>
    <property type="match status" value="1"/>
</dbReference>
<proteinExistence type="inferred from homology"/>
<evidence type="ECO:0000256" key="1">
    <source>
        <dbReference type="RuleBase" id="RU369032"/>
    </source>
</evidence>
<comment type="subcellular location">
    <subcellularLocation>
        <location evidence="1">Cytoplasm</location>
    </subcellularLocation>
    <subcellularLocation>
        <location evidence="1">Nucleus</location>
    </subcellularLocation>
</comment>
<dbReference type="GO" id="GO:0005634">
    <property type="term" value="C:nucleus"/>
    <property type="evidence" value="ECO:0007669"/>
    <property type="project" value="UniProtKB-SubCell"/>
</dbReference>
<dbReference type="GO" id="GO:0005829">
    <property type="term" value="C:cytosol"/>
    <property type="evidence" value="ECO:0007669"/>
    <property type="project" value="TreeGrafter"/>
</dbReference>
<dbReference type="InterPro" id="IPR007321">
    <property type="entry name" value="Transposase_28"/>
</dbReference>
<keyword evidence="1" id="KW-0539">Nucleus</keyword>
<dbReference type="InterPro" id="IPR045250">
    <property type="entry name" value="p23-like"/>
</dbReference>
<evidence type="ECO:0000256" key="2">
    <source>
        <dbReference type="SAM" id="Coils"/>
    </source>
</evidence>
<feature type="region of interest" description="Disordered" evidence="3">
    <location>
        <begin position="285"/>
        <end position="316"/>
    </location>
</feature>
<dbReference type="EMBL" id="JBBWWQ010000009">
    <property type="protein sequence ID" value="KAK8939233.1"/>
    <property type="molecule type" value="Genomic_DNA"/>
</dbReference>
<dbReference type="GO" id="GO:0051879">
    <property type="term" value="F:Hsp90 protein binding"/>
    <property type="evidence" value="ECO:0007669"/>
    <property type="project" value="UniProtKB-UniRule"/>
</dbReference>
<keyword evidence="6" id="KW-1185">Reference proteome</keyword>
<comment type="similarity">
    <text evidence="1">Belongs to the p23/wos2 family.</text>
</comment>
<keyword evidence="1" id="KW-0963">Cytoplasm</keyword>
<feature type="region of interest" description="Disordered" evidence="3">
    <location>
        <begin position="511"/>
        <end position="595"/>
    </location>
</feature>
<dbReference type="GO" id="GO:0051087">
    <property type="term" value="F:protein-folding chaperone binding"/>
    <property type="evidence" value="ECO:0007669"/>
    <property type="project" value="TreeGrafter"/>
</dbReference>
<dbReference type="Proteomes" id="UP001418222">
    <property type="component" value="Unassembled WGS sequence"/>
</dbReference>
<comment type="subunit">
    <text evidence="1">Interacts with HSP90 in an ATP-dependent manner.</text>
</comment>
<dbReference type="SUPFAM" id="SSF49764">
    <property type="entry name" value="HSP20-like chaperones"/>
    <property type="match status" value="1"/>
</dbReference>
<evidence type="ECO:0000259" key="4">
    <source>
        <dbReference type="Pfam" id="PF04195"/>
    </source>
</evidence>
<accession>A0AAP0BHL5</accession>
<comment type="caution">
    <text evidence="5">The sequence shown here is derived from an EMBL/GenBank/DDBJ whole genome shotgun (WGS) entry which is preliminary data.</text>
</comment>
<dbReference type="AlphaFoldDB" id="A0AAP0BHL5"/>